<evidence type="ECO:0000313" key="4">
    <source>
        <dbReference type="EMBL" id="KAL1835210.1"/>
    </source>
</evidence>
<accession>A0ABR3V0R8</accession>
<evidence type="ECO:0000256" key="1">
    <source>
        <dbReference type="ARBA" id="ARBA00022737"/>
    </source>
</evidence>
<dbReference type="Proteomes" id="UP001586593">
    <property type="component" value="Unassembled WGS sequence"/>
</dbReference>
<keyword evidence="1" id="KW-0677">Repeat</keyword>
<evidence type="ECO:0000256" key="2">
    <source>
        <dbReference type="SAM" id="MobiDB-lite"/>
    </source>
</evidence>
<comment type="caution">
    <text evidence="4">The sequence shown here is derived from an EMBL/GenBank/DDBJ whole genome shotgun (WGS) entry which is preliminary data.</text>
</comment>
<dbReference type="PANTHER" id="PTHR45964">
    <property type="entry name" value="WSCD FAMILY MEMBER CG9164"/>
    <property type="match status" value="1"/>
</dbReference>
<feature type="region of interest" description="Disordered" evidence="2">
    <location>
        <begin position="72"/>
        <end position="105"/>
    </location>
</feature>
<dbReference type="Pfam" id="PF01822">
    <property type="entry name" value="WSC"/>
    <property type="match status" value="1"/>
</dbReference>
<reference evidence="4 5" key="1">
    <citation type="journal article" date="2024" name="Commun. Biol.">
        <title>Comparative genomic analysis of thermophilic fungi reveals convergent evolutionary adaptations and gene losses.</title>
        <authorList>
            <person name="Steindorff A.S."/>
            <person name="Aguilar-Pontes M.V."/>
            <person name="Robinson A.J."/>
            <person name="Andreopoulos B."/>
            <person name="LaButti K."/>
            <person name="Kuo A."/>
            <person name="Mondo S."/>
            <person name="Riley R."/>
            <person name="Otillar R."/>
            <person name="Haridas S."/>
            <person name="Lipzen A."/>
            <person name="Grimwood J."/>
            <person name="Schmutz J."/>
            <person name="Clum A."/>
            <person name="Reid I.D."/>
            <person name="Moisan M.C."/>
            <person name="Butler G."/>
            <person name="Nguyen T.T.M."/>
            <person name="Dewar K."/>
            <person name="Conant G."/>
            <person name="Drula E."/>
            <person name="Henrissat B."/>
            <person name="Hansel C."/>
            <person name="Singer S."/>
            <person name="Hutchinson M.I."/>
            <person name="de Vries R.P."/>
            <person name="Natvig D.O."/>
            <person name="Powell A.J."/>
            <person name="Tsang A."/>
            <person name="Grigoriev I.V."/>
        </authorList>
    </citation>
    <scope>NUCLEOTIDE SEQUENCE [LARGE SCALE GENOMIC DNA]</scope>
    <source>
        <strain evidence="4 5">ATCC 24622</strain>
    </source>
</reference>
<keyword evidence="5" id="KW-1185">Reference proteome</keyword>
<evidence type="ECO:0000259" key="3">
    <source>
        <dbReference type="PROSITE" id="PS51212"/>
    </source>
</evidence>
<feature type="domain" description="WSC" evidence="3">
    <location>
        <begin position="1"/>
        <end position="67"/>
    </location>
</feature>
<organism evidence="4 5">
    <name type="scientific">Phialemonium thermophilum</name>
    <dbReference type="NCBI Taxonomy" id="223376"/>
    <lineage>
        <taxon>Eukaryota</taxon>
        <taxon>Fungi</taxon>
        <taxon>Dikarya</taxon>
        <taxon>Ascomycota</taxon>
        <taxon>Pezizomycotina</taxon>
        <taxon>Sordariomycetes</taxon>
        <taxon>Sordariomycetidae</taxon>
        <taxon>Cephalothecales</taxon>
        <taxon>Cephalothecaceae</taxon>
        <taxon>Phialemonium</taxon>
    </lineage>
</organism>
<name>A0ABR3V0R8_9PEZI</name>
<dbReference type="InterPro" id="IPR051589">
    <property type="entry name" value="Sialate-O-sulfotransferase"/>
</dbReference>
<dbReference type="PANTHER" id="PTHR45964:SF5">
    <property type="entry name" value="WSCD FAMILY MEMBER CG9164"/>
    <property type="match status" value="1"/>
</dbReference>
<gene>
    <name evidence="4" type="ORF">VTK73DRAFT_6001</name>
</gene>
<feature type="compositionally biased region" description="Polar residues" evidence="2">
    <location>
        <begin position="72"/>
        <end position="82"/>
    </location>
</feature>
<sequence>MTVAKCTAACQASGYILAGVEYGGECYCGNTIANGGKPASSGCDMTCNGNQSEICGGPSRLNVYDFHMQFPTSGVPVTSTAPRNPPPSAPTSGTAARPRPPASAP</sequence>
<dbReference type="EMBL" id="JAZHXJ010003378">
    <property type="protein sequence ID" value="KAL1835210.1"/>
    <property type="molecule type" value="Genomic_DNA"/>
</dbReference>
<protein>
    <recommendedName>
        <fullName evidence="3">WSC domain-containing protein</fullName>
    </recommendedName>
</protein>
<dbReference type="InterPro" id="IPR002889">
    <property type="entry name" value="WSC_carb-bd"/>
</dbReference>
<dbReference type="SMART" id="SM00321">
    <property type="entry name" value="WSC"/>
    <property type="match status" value="1"/>
</dbReference>
<evidence type="ECO:0000313" key="5">
    <source>
        <dbReference type="Proteomes" id="UP001586593"/>
    </source>
</evidence>
<dbReference type="PROSITE" id="PS51212">
    <property type="entry name" value="WSC"/>
    <property type="match status" value="1"/>
</dbReference>
<proteinExistence type="predicted"/>